<feature type="region of interest" description="Disordered" evidence="1">
    <location>
        <begin position="142"/>
        <end position="191"/>
    </location>
</feature>
<reference evidence="3" key="1">
    <citation type="submission" date="2020-03" db="EMBL/GenBank/DDBJ databases">
        <title>A high-quality chromosome-level genome assembly of a woody plant with both climbing and erect habits, Rhamnella rubrinervis.</title>
        <authorList>
            <person name="Lu Z."/>
            <person name="Yang Y."/>
            <person name="Zhu X."/>
            <person name="Sun Y."/>
        </authorList>
    </citation>
    <scope>NUCLEOTIDE SEQUENCE</scope>
    <source>
        <strain evidence="3">BYM</strain>
        <tissue evidence="3">Leaf</tissue>
    </source>
</reference>
<name>A0A8K0H1J3_9ROSA</name>
<evidence type="ECO:0000313" key="3">
    <source>
        <dbReference type="EMBL" id="KAF3444026.1"/>
    </source>
</evidence>
<organism evidence="3 4">
    <name type="scientific">Rhamnella rubrinervis</name>
    <dbReference type="NCBI Taxonomy" id="2594499"/>
    <lineage>
        <taxon>Eukaryota</taxon>
        <taxon>Viridiplantae</taxon>
        <taxon>Streptophyta</taxon>
        <taxon>Embryophyta</taxon>
        <taxon>Tracheophyta</taxon>
        <taxon>Spermatophyta</taxon>
        <taxon>Magnoliopsida</taxon>
        <taxon>eudicotyledons</taxon>
        <taxon>Gunneridae</taxon>
        <taxon>Pentapetalae</taxon>
        <taxon>rosids</taxon>
        <taxon>fabids</taxon>
        <taxon>Rosales</taxon>
        <taxon>Rhamnaceae</taxon>
        <taxon>rhamnoid group</taxon>
        <taxon>Rhamneae</taxon>
        <taxon>Rhamnella</taxon>
    </lineage>
</organism>
<dbReference type="Pfam" id="PF25042">
    <property type="entry name" value="DUF7787"/>
    <property type="match status" value="1"/>
</dbReference>
<comment type="caution">
    <text evidence="3">The sequence shown here is derived from an EMBL/GenBank/DDBJ whole genome shotgun (WGS) entry which is preliminary data.</text>
</comment>
<dbReference type="InterPro" id="IPR056689">
    <property type="entry name" value="DUF7787"/>
</dbReference>
<accession>A0A8K0H1J3</accession>
<feature type="compositionally biased region" description="Polar residues" evidence="1">
    <location>
        <begin position="142"/>
        <end position="159"/>
    </location>
</feature>
<evidence type="ECO:0000313" key="4">
    <source>
        <dbReference type="Proteomes" id="UP000796880"/>
    </source>
</evidence>
<dbReference type="AlphaFoldDB" id="A0A8K0H1J3"/>
<evidence type="ECO:0000259" key="2">
    <source>
        <dbReference type="Pfam" id="PF25042"/>
    </source>
</evidence>
<gene>
    <name evidence="3" type="ORF">FNV43_RR13716</name>
</gene>
<protein>
    <recommendedName>
        <fullName evidence="2">DUF7787 domain-containing protein</fullName>
    </recommendedName>
</protein>
<dbReference type="OrthoDB" id="692230at2759"/>
<keyword evidence="4" id="KW-1185">Reference proteome</keyword>
<dbReference type="Proteomes" id="UP000796880">
    <property type="component" value="Unassembled WGS sequence"/>
</dbReference>
<dbReference type="PANTHER" id="PTHR35096:SF8">
    <property type="entry name" value="OS03G0308600 PROTEIN"/>
    <property type="match status" value="1"/>
</dbReference>
<dbReference type="PANTHER" id="PTHR35096">
    <property type="entry name" value="BNAA08G28570D PROTEIN"/>
    <property type="match status" value="1"/>
</dbReference>
<proteinExistence type="predicted"/>
<dbReference type="EMBL" id="VOIH02000006">
    <property type="protein sequence ID" value="KAF3444026.1"/>
    <property type="molecule type" value="Genomic_DNA"/>
</dbReference>
<evidence type="ECO:0000256" key="1">
    <source>
        <dbReference type="SAM" id="MobiDB-lite"/>
    </source>
</evidence>
<feature type="domain" description="DUF7787" evidence="2">
    <location>
        <begin position="15"/>
        <end position="71"/>
    </location>
</feature>
<sequence>MDMENCKAKPKASCRKLSLEDYITFFIQSDSHFSLTVNQLNQIISMHGYKKIHKTPKKFLSDAVDKLRLMDPSRSTVEYNFISPIAFTSLEDVILDLKDLNWQECCVTSIETLSSSSNKGHVVCDEPPPLQTVNLQQMYTDHQPQMSLPPSTKAPNSKVNDGVSGGPSKAVKMGPRSKRKRSSDGSGGRSE</sequence>